<dbReference type="EMBL" id="GBXM01074029">
    <property type="protein sequence ID" value="JAH34548.1"/>
    <property type="molecule type" value="Transcribed_RNA"/>
</dbReference>
<dbReference type="AlphaFoldDB" id="A0A0E9S1Z5"/>
<sequence>MRFKMGHINWCATFFRLESLHVHFHQAFGHLRPGVKSQLSPGNNHSKLRAKTMNNASCTIS</sequence>
<proteinExistence type="predicted"/>
<organism evidence="2">
    <name type="scientific">Anguilla anguilla</name>
    <name type="common">European freshwater eel</name>
    <name type="synonym">Muraena anguilla</name>
    <dbReference type="NCBI Taxonomy" id="7936"/>
    <lineage>
        <taxon>Eukaryota</taxon>
        <taxon>Metazoa</taxon>
        <taxon>Chordata</taxon>
        <taxon>Craniata</taxon>
        <taxon>Vertebrata</taxon>
        <taxon>Euteleostomi</taxon>
        <taxon>Actinopterygii</taxon>
        <taxon>Neopterygii</taxon>
        <taxon>Teleostei</taxon>
        <taxon>Anguilliformes</taxon>
        <taxon>Anguillidae</taxon>
        <taxon>Anguilla</taxon>
    </lineage>
</organism>
<name>A0A0E9S1Z5_ANGAN</name>
<reference evidence="2" key="1">
    <citation type="submission" date="2014-11" db="EMBL/GenBank/DDBJ databases">
        <authorList>
            <person name="Amaro Gonzalez C."/>
        </authorList>
    </citation>
    <scope>NUCLEOTIDE SEQUENCE</scope>
</reference>
<reference evidence="2" key="2">
    <citation type="journal article" date="2015" name="Fish Shellfish Immunol.">
        <title>Early steps in the European eel (Anguilla anguilla)-Vibrio vulnificus interaction in the gills: Role of the RtxA13 toxin.</title>
        <authorList>
            <person name="Callol A."/>
            <person name="Pajuelo D."/>
            <person name="Ebbesson L."/>
            <person name="Teles M."/>
            <person name="MacKenzie S."/>
            <person name="Amaro C."/>
        </authorList>
    </citation>
    <scope>NUCLEOTIDE SEQUENCE</scope>
</reference>
<protein>
    <submittedName>
        <fullName evidence="2">Uncharacterized protein</fullName>
    </submittedName>
</protein>
<feature type="region of interest" description="Disordered" evidence="1">
    <location>
        <begin position="36"/>
        <end position="61"/>
    </location>
</feature>
<feature type="compositionally biased region" description="Polar residues" evidence="1">
    <location>
        <begin position="52"/>
        <end position="61"/>
    </location>
</feature>
<accession>A0A0E9S1Z5</accession>
<evidence type="ECO:0000256" key="1">
    <source>
        <dbReference type="SAM" id="MobiDB-lite"/>
    </source>
</evidence>
<evidence type="ECO:0000313" key="2">
    <source>
        <dbReference type="EMBL" id="JAH34548.1"/>
    </source>
</evidence>